<dbReference type="RefSeq" id="WP_089717080.1">
    <property type="nucleotide sequence ID" value="NZ_FNEH01000017.1"/>
</dbReference>
<evidence type="ECO:0000313" key="3">
    <source>
        <dbReference type="Proteomes" id="UP000198945"/>
    </source>
</evidence>
<organism evidence="2 3">
    <name type="scientific">Halanaerobium congolense</name>
    <dbReference type="NCBI Taxonomy" id="54121"/>
    <lineage>
        <taxon>Bacteria</taxon>
        <taxon>Bacillati</taxon>
        <taxon>Bacillota</taxon>
        <taxon>Clostridia</taxon>
        <taxon>Halanaerobiales</taxon>
        <taxon>Halanaerobiaceae</taxon>
        <taxon>Halanaerobium</taxon>
    </lineage>
</organism>
<dbReference type="EMBL" id="FNEH01000017">
    <property type="protein sequence ID" value="SDI85489.1"/>
    <property type="molecule type" value="Genomic_DNA"/>
</dbReference>
<dbReference type="Proteomes" id="UP000198945">
    <property type="component" value="Unassembled WGS sequence"/>
</dbReference>
<gene>
    <name evidence="2" type="ORF">SAMN04515654_11741</name>
</gene>
<sequence>MNIYINESIIEAKDITGKIDILELVESKLEKEIIDTIYLDEADVSLEYFQENELDLERIDKIKFESKKVEQLITETLKEAENYLPKLKNALNNSAELFKNGKEADASDLLDKTLEGIQWYLEVVNGILSLIDNKELKDKGNKILTDFTQVLNRAMVSLQNEDYDYLGDLLEVEMVEYLEKLKDFNQELLEEY</sequence>
<feature type="domain" description="DUF8042" evidence="1">
    <location>
        <begin position="75"/>
        <end position="189"/>
    </location>
</feature>
<dbReference type="Pfam" id="PF26154">
    <property type="entry name" value="DUF8042"/>
    <property type="match status" value="1"/>
</dbReference>
<accession>A0A1G8NZ56</accession>
<proteinExistence type="predicted"/>
<name>A0A1G8NZ56_9FIRM</name>
<protein>
    <recommendedName>
        <fullName evidence="1">DUF8042 domain-containing protein</fullName>
    </recommendedName>
</protein>
<evidence type="ECO:0000259" key="1">
    <source>
        <dbReference type="Pfam" id="PF26154"/>
    </source>
</evidence>
<reference evidence="2 3" key="1">
    <citation type="submission" date="2016-10" db="EMBL/GenBank/DDBJ databases">
        <authorList>
            <person name="de Groot N.N."/>
        </authorList>
    </citation>
    <scope>NUCLEOTIDE SEQUENCE [LARGE SCALE GENOMIC DNA]</scope>
    <source>
        <strain evidence="2 3">WG7</strain>
    </source>
</reference>
<dbReference type="AlphaFoldDB" id="A0A1G8NZ56"/>
<dbReference type="InterPro" id="IPR058355">
    <property type="entry name" value="DUF8042"/>
</dbReference>
<evidence type="ECO:0000313" key="2">
    <source>
        <dbReference type="EMBL" id="SDI85489.1"/>
    </source>
</evidence>